<evidence type="ECO:0000313" key="2">
    <source>
        <dbReference type="Proteomes" id="UP000676336"/>
    </source>
</evidence>
<comment type="caution">
    <text evidence="1">The sequence shown here is derived from an EMBL/GenBank/DDBJ whole genome shotgun (WGS) entry which is preliminary data.</text>
</comment>
<feature type="non-terminal residue" evidence="1">
    <location>
        <position position="1"/>
    </location>
</feature>
<evidence type="ECO:0000313" key="1">
    <source>
        <dbReference type="EMBL" id="CAF5229540.1"/>
    </source>
</evidence>
<dbReference type="Proteomes" id="UP000676336">
    <property type="component" value="Unassembled WGS sequence"/>
</dbReference>
<gene>
    <name evidence="1" type="ORF">SMN809_LOCUS86460</name>
</gene>
<accession>A0A8S3KI10</accession>
<organism evidence="1 2">
    <name type="scientific">Rotaria magnacalcarata</name>
    <dbReference type="NCBI Taxonomy" id="392030"/>
    <lineage>
        <taxon>Eukaryota</taxon>
        <taxon>Metazoa</taxon>
        <taxon>Spiralia</taxon>
        <taxon>Gnathifera</taxon>
        <taxon>Rotifera</taxon>
        <taxon>Eurotatoria</taxon>
        <taxon>Bdelloidea</taxon>
        <taxon>Philodinida</taxon>
        <taxon>Philodinidae</taxon>
        <taxon>Rotaria</taxon>
    </lineage>
</organism>
<dbReference type="EMBL" id="CAJOBI010370976">
    <property type="protein sequence ID" value="CAF5229540.1"/>
    <property type="molecule type" value="Genomic_DNA"/>
</dbReference>
<protein>
    <submittedName>
        <fullName evidence="1">Uncharacterized protein</fullName>
    </submittedName>
</protein>
<sequence length="52" mass="5928">MEYRIDSYSGFNDYDPLLDTDDLKHDITLQQAVLKTSHGRRAPTSTQVGTQK</sequence>
<reference evidence="1" key="1">
    <citation type="submission" date="2021-02" db="EMBL/GenBank/DDBJ databases">
        <authorList>
            <person name="Nowell W R."/>
        </authorList>
    </citation>
    <scope>NUCLEOTIDE SEQUENCE</scope>
</reference>
<name>A0A8S3KI10_9BILA</name>
<proteinExistence type="predicted"/>
<dbReference type="AlphaFoldDB" id="A0A8S3KI10"/>